<dbReference type="KEGG" id="malk:MalAC0309_0900"/>
<dbReference type="RefSeq" id="WP_161494071.1">
    <property type="nucleotide sequence ID" value="NZ_AP017315.1"/>
</dbReference>
<dbReference type="AlphaFoldDB" id="A0A0U5BNH7"/>
<proteinExistence type="predicted"/>
<protein>
    <submittedName>
        <fullName evidence="1">Uncharacterized protein</fullName>
    </submittedName>
</protein>
<accession>A0A0U5BNH7</accession>
<sequence>MTPTPPESAADAVEWMHADDRAALAVTVARLTQAAHPHDHFGTTIGARKSLGFLPREQTYRRAGVGWRLGVVAVDTDGRLYVVGQIVRATRQVLPGHQAESARERRAMKEQLVDVGFPDGATVLLDATPVASGAAEAAGPVVVRDGRILIRWMPGAPDSALMPLPSYLAERTELALAPADPALAAAQADHATETEAP</sequence>
<evidence type="ECO:0000313" key="2">
    <source>
        <dbReference type="Proteomes" id="UP000218965"/>
    </source>
</evidence>
<name>A0A0U5BNH7_9MICO</name>
<gene>
    <name evidence="1" type="ORF">MalAC0309_0900</name>
</gene>
<reference evidence="1 2" key="2">
    <citation type="submission" date="2016-01" db="EMBL/GenBank/DDBJ databases">
        <title>Microcella alkaliphila JAM AC0309 whole genome shotgun sequence.</title>
        <authorList>
            <person name="Kurata A."/>
            <person name="Hirose Y."/>
            <person name="Kishimoto N."/>
            <person name="Kobayashi T."/>
        </authorList>
    </citation>
    <scope>NUCLEOTIDE SEQUENCE [LARGE SCALE GENOMIC DNA]</scope>
    <source>
        <strain evidence="1 2">JAM AC0309</strain>
    </source>
</reference>
<reference evidence="2" key="1">
    <citation type="submission" date="2015-12" db="EMBL/GenBank/DDBJ databases">
        <authorList>
            <person name="Shamseldin A."/>
            <person name="Moawad H."/>
            <person name="Abd El-Rahim W.M."/>
            <person name="Sadowsky M.J."/>
        </authorList>
    </citation>
    <scope>NUCLEOTIDE SEQUENCE [LARGE SCALE GENOMIC DNA]</scope>
    <source>
        <strain evidence="2">JAM AC0309</strain>
    </source>
</reference>
<dbReference type="EMBL" id="AP017315">
    <property type="protein sequence ID" value="BAU31766.1"/>
    <property type="molecule type" value="Genomic_DNA"/>
</dbReference>
<evidence type="ECO:0000313" key="1">
    <source>
        <dbReference type="EMBL" id="BAU31766.1"/>
    </source>
</evidence>
<organism evidence="1 2">
    <name type="scientific">Microcella alkaliphila</name>
    <dbReference type="NCBI Taxonomy" id="279828"/>
    <lineage>
        <taxon>Bacteria</taxon>
        <taxon>Bacillati</taxon>
        <taxon>Actinomycetota</taxon>
        <taxon>Actinomycetes</taxon>
        <taxon>Micrococcales</taxon>
        <taxon>Microbacteriaceae</taxon>
        <taxon>Microcella</taxon>
    </lineage>
</organism>
<dbReference type="Proteomes" id="UP000218965">
    <property type="component" value="Chromosome"/>
</dbReference>